<reference evidence="1 2" key="1">
    <citation type="submission" date="2020-07" db="EMBL/GenBank/DDBJ databases">
        <title>Halomonas sp. QX-2 draft genome sequence.</title>
        <authorList>
            <person name="Qiu X."/>
        </authorList>
    </citation>
    <scope>NUCLEOTIDE SEQUENCE [LARGE SCALE GENOMIC DNA]</scope>
    <source>
        <strain evidence="1 2">QX-2</strain>
    </source>
</reference>
<accession>A0A7Z0SN79</accession>
<comment type="caution">
    <text evidence="1">The sequence shown here is derived from an EMBL/GenBank/DDBJ whole genome shotgun (WGS) entry which is preliminary data.</text>
</comment>
<keyword evidence="2" id="KW-1185">Reference proteome</keyword>
<evidence type="ECO:0000313" key="1">
    <source>
        <dbReference type="EMBL" id="NYT71244.1"/>
    </source>
</evidence>
<dbReference type="AlphaFoldDB" id="A0A7Z0SN79"/>
<proteinExistence type="predicted"/>
<dbReference type="Proteomes" id="UP000520876">
    <property type="component" value="Unassembled WGS sequence"/>
</dbReference>
<protein>
    <submittedName>
        <fullName evidence="1">Uncharacterized protein</fullName>
    </submittedName>
</protein>
<dbReference type="EMBL" id="JACCGK010000002">
    <property type="protein sequence ID" value="NYT71244.1"/>
    <property type="molecule type" value="Genomic_DNA"/>
</dbReference>
<gene>
    <name evidence="1" type="ORF">HZU72_02220</name>
</gene>
<name>A0A7Z0SN79_9GAMM</name>
<organism evidence="1 2">
    <name type="scientific">Vreelandella sedimenti</name>
    <dbReference type="NCBI Taxonomy" id="2729618"/>
    <lineage>
        <taxon>Bacteria</taxon>
        <taxon>Pseudomonadati</taxon>
        <taxon>Pseudomonadota</taxon>
        <taxon>Gammaproteobacteria</taxon>
        <taxon>Oceanospirillales</taxon>
        <taxon>Halomonadaceae</taxon>
        <taxon>Vreelandella</taxon>
    </lineage>
</organism>
<sequence length="68" mass="7667">MASLKPAPEFAAITLKPSGSEGHRTTSGMKPILFIGFVPLFYGPCFNNKRINNKRFNDKRFNDDSFNN</sequence>
<evidence type="ECO:0000313" key="2">
    <source>
        <dbReference type="Proteomes" id="UP000520876"/>
    </source>
</evidence>